<comment type="caution">
    <text evidence="1">The sequence shown here is derived from an EMBL/GenBank/DDBJ whole genome shotgun (WGS) entry which is preliminary data.</text>
</comment>
<proteinExistence type="predicted"/>
<reference evidence="1 2" key="1">
    <citation type="journal article" date="2019" name="Nat. Plants">
        <title>Genome sequencing of Musa balbisiana reveals subgenome evolution and function divergence in polyploid bananas.</title>
        <authorList>
            <person name="Yao X."/>
        </authorList>
    </citation>
    <scope>NUCLEOTIDE SEQUENCE [LARGE SCALE GENOMIC DNA]</scope>
    <source>
        <strain evidence="2">cv. DH-PKW</strain>
        <tissue evidence="1">Leaves</tissue>
    </source>
</reference>
<evidence type="ECO:0000313" key="1">
    <source>
        <dbReference type="EMBL" id="THU59030.1"/>
    </source>
</evidence>
<dbReference type="EMBL" id="PYDT01000006">
    <property type="protein sequence ID" value="THU59030.1"/>
    <property type="molecule type" value="Genomic_DNA"/>
</dbReference>
<name>A0A4S8JBG4_MUSBA</name>
<sequence length="92" mass="10014">MQLLSLAQLKLQFAFPTILTRSGAEVGKTNATANSLETAHRHVHHARSCFLVVVLSSALLAREVSSNTVHHARSCFLVVCVVVGSSRQRSLF</sequence>
<keyword evidence="2" id="KW-1185">Reference proteome</keyword>
<dbReference type="AlphaFoldDB" id="A0A4S8JBG4"/>
<evidence type="ECO:0000313" key="2">
    <source>
        <dbReference type="Proteomes" id="UP000317650"/>
    </source>
</evidence>
<protein>
    <submittedName>
        <fullName evidence="1">Uncharacterized protein</fullName>
    </submittedName>
</protein>
<accession>A0A4S8JBG4</accession>
<gene>
    <name evidence="1" type="ORF">C4D60_Mb03t20680</name>
</gene>
<dbReference type="Proteomes" id="UP000317650">
    <property type="component" value="Chromosome 3"/>
</dbReference>
<organism evidence="1 2">
    <name type="scientific">Musa balbisiana</name>
    <name type="common">Banana</name>
    <dbReference type="NCBI Taxonomy" id="52838"/>
    <lineage>
        <taxon>Eukaryota</taxon>
        <taxon>Viridiplantae</taxon>
        <taxon>Streptophyta</taxon>
        <taxon>Embryophyta</taxon>
        <taxon>Tracheophyta</taxon>
        <taxon>Spermatophyta</taxon>
        <taxon>Magnoliopsida</taxon>
        <taxon>Liliopsida</taxon>
        <taxon>Zingiberales</taxon>
        <taxon>Musaceae</taxon>
        <taxon>Musa</taxon>
    </lineage>
</organism>